<protein>
    <submittedName>
        <fullName evidence="1">Uncharacterized protein</fullName>
    </submittedName>
</protein>
<dbReference type="Proteomes" id="UP000198736">
    <property type="component" value="Unassembled WGS sequence"/>
</dbReference>
<accession>A0A0S4L8F1</accession>
<evidence type="ECO:0000313" key="1">
    <source>
        <dbReference type="EMBL" id="CUS33050.1"/>
    </source>
</evidence>
<reference evidence="2" key="1">
    <citation type="submission" date="2015-10" db="EMBL/GenBank/DDBJ databases">
        <authorList>
            <person name="Luecker S."/>
            <person name="Luecker S."/>
        </authorList>
    </citation>
    <scope>NUCLEOTIDE SEQUENCE [LARGE SCALE GENOMIC DNA]</scope>
</reference>
<gene>
    <name evidence="1" type="ORF">COMA2_120042</name>
</gene>
<keyword evidence="2" id="KW-1185">Reference proteome</keyword>
<dbReference type="EMBL" id="CZPZ01000004">
    <property type="protein sequence ID" value="CUS33050.1"/>
    <property type="molecule type" value="Genomic_DNA"/>
</dbReference>
<organism evidence="1 2">
    <name type="scientific">Candidatus Nitrospira nitrificans</name>
    <dbReference type="NCBI Taxonomy" id="1742973"/>
    <lineage>
        <taxon>Bacteria</taxon>
        <taxon>Pseudomonadati</taxon>
        <taxon>Nitrospirota</taxon>
        <taxon>Nitrospiria</taxon>
        <taxon>Nitrospirales</taxon>
        <taxon>Nitrospiraceae</taxon>
        <taxon>Nitrospira</taxon>
    </lineage>
</organism>
<sequence>MTRTRHRDEQVIAVRKDLQVNIGGLRGGGKSQPAESGLIPANTVLVQAGSSPLARGTRLHVCTTSRSGLSLFQSSPALSSGRYPR</sequence>
<name>A0A0S4L8F1_9BACT</name>
<dbReference type="AlphaFoldDB" id="A0A0S4L8F1"/>
<proteinExistence type="predicted"/>
<evidence type="ECO:0000313" key="2">
    <source>
        <dbReference type="Proteomes" id="UP000198736"/>
    </source>
</evidence>